<evidence type="ECO:0000256" key="4">
    <source>
        <dbReference type="ARBA" id="ARBA00023014"/>
    </source>
</evidence>
<dbReference type="PANTHER" id="PTHR11228">
    <property type="entry name" value="RADICAL SAM DOMAIN PROTEIN"/>
    <property type="match status" value="1"/>
</dbReference>
<gene>
    <name evidence="6" type="ORF">GJ688_15580</name>
</gene>
<dbReference type="InterPro" id="IPR058240">
    <property type="entry name" value="rSAM_sf"/>
</dbReference>
<accession>A0A6I3SNV0</accession>
<keyword evidence="3" id="KW-0408">Iron</keyword>
<dbReference type="Gene3D" id="3.20.20.70">
    <property type="entry name" value="Aldolase class I"/>
    <property type="match status" value="1"/>
</dbReference>
<dbReference type="SFLD" id="SFLDG01067">
    <property type="entry name" value="SPASM/twitch_domain_containing"/>
    <property type="match status" value="1"/>
</dbReference>
<evidence type="ECO:0000256" key="3">
    <source>
        <dbReference type="ARBA" id="ARBA00023004"/>
    </source>
</evidence>
<dbReference type="OrthoDB" id="9792276at2"/>
<evidence type="ECO:0000259" key="5">
    <source>
        <dbReference type="Pfam" id="PF04055"/>
    </source>
</evidence>
<dbReference type="EMBL" id="WNKU01000024">
    <property type="protein sequence ID" value="MTV50385.1"/>
    <property type="molecule type" value="Genomic_DNA"/>
</dbReference>
<keyword evidence="7" id="KW-1185">Reference proteome</keyword>
<sequence length="267" mass="30197">MMGGTLMADVIHTALPVLPYIEFHLTDHCNLDCKACSHFCPIADENFLSLNEHLRDMSRLAVIFENIGQIRILGGEPLLHPNVSEFIKTTRQFFPYSYITLVTNGILLPKMDDDFYKTLKTYQVGLDISIYPIAGLKKDALLVKAKEYDISISIREANEFFISLNPNGDSDIKSTFEHCWLTQCIFLRNGKIYHCAFVGLAGTVNKAFNLAIPDSSIDIHTKTGSEILDFLRQPPAACAFCTGHVYVPWERSKKTLQEWCAVVRRTK</sequence>
<dbReference type="AlphaFoldDB" id="A0A6I3SNV0"/>
<dbReference type="Proteomes" id="UP000430670">
    <property type="component" value="Unassembled WGS sequence"/>
</dbReference>
<dbReference type="SFLD" id="SFLDS00029">
    <property type="entry name" value="Radical_SAM"/>
    <property type="match status" value="1"/>
</dbReference>
<evidence type="ECO:0000313" key="7">
    <source>
        <dbReference type="Proteomes" id="UP000430670"/>
    </source>
</evidence>
<comment type="caution">
    <text evidence="6">The sequence shown here is derived from an EMBL/GenBank/DDBJ whole genome shotgun (WGS) entry which is preliminary data.</text>
</comment>
<dbReference type="CDD" id="cd01335">
    <property type="entry name" value="Radical_SAM"/>
    <property type="match status" value="1"/>
</dbReference>
<dbReference type="GO" id="GO:0046872">
    <property type="term" value="F:metal ion binding"/>
    <property type="evidence" value="ECO:0007669"/>
    <property type="project" value="UniProtKB-KW"/>
</dbReference>
<dbReference type="InterPro" id="IPR007197">
    <property type="entry name" value="rSAM"/>
</dbReference>
<evidence type="ECO:0000313" key="6">
    <source>
        <dbReference type="EMBL" id="MTV50385.1"/>
    </source>
</evidence>
<evidence type="ECO:0000256" key="2">
    <source>
        <dbReference type="ARBA" id="ARBA00022723"/>
    </source>
</evidence>
<dbReference type="GO" id="GO:0051536">
    <property type="term" value="F:iron-sulfur cluster binding"/>
    <property type="evidence" value="ECO:0007669"/>
    <property type="project" value="UniProtKB-KW"/>
</dbReference>
<feature type="domain" description="Radical SAM core" evidence="5">
    <location>
        <begin position="25"/>
        <end position="123"/>
    </location>
</feature>
<organism evidence="6 7">
    <name type="scientific">Heliobacterium mobile</name>
    <name type="common">Heliobacillus mobilis</name>
    <dbReference type="NCBI Taxonomy" id="28064"/>
    <lineage>
        <taxon>Bacteria</taxon>
        <taxon>Bacillati</taxon>
        <taxon>Bacillota</taxon>
        <taxon>Clostridia</taxon>
        <taxon>Eubacteriales</taxon>
        <taxon>Heliobacteriaceae</taxon>
        <taxon>Heliobacterium</taxon>
    </lineage>
</organism>
<dbReference type="InterPro" id="IPR013785">
    <property type="entry name" value="Aldolase_TIM"/>
</dbReference>
<keyword evidence="4" id="KW-0411">Iron-sulfur</keyword>
<proteinExistence type="predicted"/>
<evidence type="ECO:0000256" key="1">
    <source>
        <dbReference type="ARBA" id="ARBA00022691"/>
    </source>
</evidence>
<protein>
    <submittedName>
        <fullName evidence="6">4Fe-4S cluster-binding domain-containing protein</fullName>
    </submittedName>
</protein>
<dbReference type="Pfam" id="PF04055">
    <property type="entry name" value="Radical_SAM"/>
    <property type="match status" value="1"/>
</dbReference>
<keyword evidence="1" id="KW-0949">S-adenosyl-L-methionine</keyword>
<keyword evidence="2" id="KW-0479">Metal-binding</keyword>
<name>A0A6I3SNV0_HELMO</name>
<dbReference type="GO" id="GO:0003824">
    <property type="term" value="F:catalytic activity"/>
    <property type="evidence" value="ECO:0007669"/>
    <property type="project" value="InterPro"/>
</dbReference>
<reference evidence="6 7" key="1">
    <citation type="submission" date="2019-11" db="EMBL/GenBank/DDBJ databases">
        <title>Whole-genome sequence of a the green, strictly anaerobic photosynthetic bacterium Heliobacillus mobilis DSM 6151.</title>
        <authorList>
            <person name="Kyndt J.A."/>
            <person name="Meyer T.E."/>
        </authorList>
    </citation>
    <scope>NUCLEOTIDE SEQUENCE [LARGE SCALE GENOMIC DNA]</scope>
    <source>
        <strain evidence="6 7">DSM 6151</strain>
    </source>
</reference>
<dbReference type="SUPFAM" id="SSF102114">
    <property type="entry name" value="Radical SAM enzymes"/>
    <property type="match status" value="1"/>
</dbReference>
<dbReference type="InterPro" id="IPR050377">
    <property type="entry name" value="Radical_SAM_PqqE_MftC-like"/>
</dbReference>
<dbReference type="PANTHER" id="PTHR11228:SF7">
    <property type="entry name" value="PQQA PEPTIDE CYCLASE"/>
    <property type="match status" value="1"/>
</dbReference>